<dbReference type="GeneID" id="19488249"/>
<keyword evidence="2" id="KW-0863">Zinc-finger</keyword>
<gene>
    <name evidence="6" type="primary">60</name>
    <name evidence="6" type="ORF">PBI_PHANTASTIC_60</name>
</gene>
<dbReference type="GO" id="GO:0003677">
    <property type="term" value="F:DNA binding"/>
    <property type="evidence" value="ECO:0007669"/>
    <property type="project" value="InterPro"/>
</dbReference>
<dbReference type="InterPro" id="IPR050219">
    <property type="entry name" value="DnaG_primase"/>
</dbReference>
<evidence type="ECO:0000256" key="1">
    <source>
        <dbReference type="ARBA" id="ARBA00022723"/>
    </source>
</evidence>
<keyword evidence="1" id="KW-0479">Metal-binding</keyword>
<evidence type="ECO:0000313" key="6">
    <source>
        <dbReference type="EMBL" id="AHY27123.1"/>
    </source>
</evidence>
<dbReference type="Pfam" id="PF01807">
    <property type="entry name" value="Zn_ribbon_DnaG"/>
    <property type="match status" value="1"/>
</dbReference>
<dbReference type="OrthoDB" id="20134at10239"/>
<evidence type="ECO:0000259" key="5">
    <source>
        <dbReference type="SMART" id="SM00400"/>
    </source>
</evidence>
<accession>A0A023W7R4</accession>
<dbReference type="PANTHER" id="PTHR30313:SF2">
    <property type="entry name" value="DNA PRIMASE"/>
    <property type="match status" value="1"/>
</dbReference>
<dbReference type="Proteomes" id="UP000024443">
    <property type="component" value="Segment"/>
</dbReference>
<evidence type="ECO:0000256" key="2">
    <source>
        <dbReference type="ARBA" id="ARBA00022771"/>
    </source>
</evidence>
<keyword evidence="7" id="KW-1185">Reference proteome</keyword>
<protein>
    <submittedName>
        <fullName evidence="6">DNA primase</fullName>
    </submittedName>
</protein>
<reference evidence="6 7" key="1">
    <citation type="submission" date="2014-02" db="EMBL/GenBank/DDBJ databases">
        <authorList>
            <person name="Meadows H.N."/>
            <person name="Fisher J.N.B."/>
            <person name="Gardner A.V."/>
            <person name="Merrill B.D."/>
            <person name="Hartmann K.A."/>
            <person name="Bailey M.E."/>
            <person name="Beckstead A.P."/>
            <person name="Deus L.M."/>
            <person name="Earl A.S."/>
            <person name="Easter R.A."/>
            <person name="Gibby P.D."/>
            <person name="Graves K.A."/>
            <person name="Ayer P.A."/>
            <person name="Heiner M.E."/>
            <person name="Herring J.A."/>
            <person name="Jaen A.D."/>
            <person name="Liu J.E."/>
            <person name="Manci A.M."/>
            <person name="Nielsen D.A."/>
            <person name="Paz H.C."/>
            <person name="Sabin N.R."/>
            <person name="Solomon M.B."/>
            <person name="Sutter R.A."/>
            <person name="Wake B.N."/>
            <person name="Willyerd H.J."/>
            <person name="Zimmerman L.J."/>
            <person name="Breakwell D.P."/>
            <person name="Burnett S.H."/>
            <person name="Grose J.H."/>
            <person name="Bradley K.W."/>
            <person name="Clarke D.Q."/>
            <person name="Lewis M.F."/>
            <person name="Barker L.P."/>
            <person name="Bailey C."/>
            <person name="Asai D.J."/>
            <person name="Garber M.L."/>
            <person name="Bowman C.A."/>
            <person name="Russell D.A."/>
            <person name="Pope W.H."/>
            <person name="Jacobs-Sera D."/>
            <person name="Hendrix R.W."/>
            <person name="Hatfull G.F."/>
        </authorList>
    </citation>
    <scope>NUCLEOTIDE SEQUENCE [LARGE SCALE GENOMIC DNA]</scope>
</reference>
<dbReference type="Gene3D" id="3.90.580.10">
    <property type="entry name" value="Zinc finger, CHC2-type domain"/>
    <property type="match status" value="1"/>
</dbReference>
<feature type="compositionally biased region" description="Basic residues" evidence="4">
    <location>
        <begin position="121"/>
        <end position="132"/>
    </location>
</feature>
<dbReference type="EMBL" id="KJ510415">
    <property type="protein sequence ID" value="AHY27123.1"/>
    <property type="molecule type" value="Genomic_DNA"/>
</dbReference>
<dbReference type="KEGG" id="vg:19488249"/>
<dbReference type="PANTHER" id="PTHR30313">
    <property type="entry name" value="DNA PRIMASE"/>
    <property type="match status" value="1"/>
</dbReference>
<proteinExistence type="predicted"/>
<dbReference type="GO" id="GO:0006269">
    <property type="term" value="P:DNA replication, synthesis of primer"/>
    <property type="evidence" value="ECO:0007669"/>
    <property type="project" value="TreeGrafter"/>
</dbReference>
<dbReference type="SUPFAM" id="SSF57783">
    <property type="entry name" value="Zinc beta-ribbon"/>
    <property type="match status" value="1"/>
</dbReference>
<name>A0A023W7R4_9CAUD</name>
<dbReference type="GO" id="GO:0003899">
    <property type="term" value="F:DNA-directed RNA polymerase activity"/>
    <property type="evidence" value="ECO:0007669"/>
    <property type="project" value="InterPro"/>
</dbReference>
<sequence length="138" mass="15516">MSDRSNDPLIVQVIRRYHPDWEAPKDTGRDWIKCLCPFHGEERPSAAVSFRRGAFNCLACGVKGDVVTLIKKQEEVSYAKAQRIAEELSSGSDRAVPSQLPRQSSRRVFGDKGSDVSERPRRGRSVHARVRGRPAPWS</sequence>
<dbReference type="GO" id="GO:0008270">
    <property type="term" value="F:zinc ion binding"/>
    <property type="evidence" value="ECO:0007669"/>
    <property type="project" value="UniProtKB-KW"/>
</dbReference>
<dbReference type="SMART" id="SM00400">
    <property type="entry name" value="ZnF_CHCC"/>
    <property type="match status" value="1"/>
</dbReference>
<organism evidence="6 7">
    <name type="scientific">Mycobacterium phage Phantastic</name>
    <dbReference type="NCBI Taxonomy" id="1486426"/>
    <lineage>
        <taxon>Viruses</taxon>
        <taxon>Duplodnaviria</taxon>
        <taxon>Heunggongvirae</taxon>
        <taxon>Uroviricota</taxon>
        <taxon>Caudoviricetes</taxon>
        <taxon>Veracruzvirus</taxon>
        <taxon>Veracruzvirus phantastic</taxon>
    </lineage>
</organism>
<feature type="domain" description="Zinc finger CHC2-type" evidence="5">
    <location>
        <begin position="32"/>
        <end position="86"/>
    </location>
</feature>
<evidence type="ECO:0000256" key="4">
    <source>
        <dbReference type="SAM" id="MobiDB-lite"/>
    </source>
</evidence>
<feature type="region of interest" description="Disordered" evidence="4">
    <location>
        <begin position="87"/>
        <end position="138"/>
    </location>
</feature>
<dbReference type="RefSeq" id="YP_009032545.1">
    <property type="nucleotide sequence ID" value="NC_024148.1"/>
</dbReference>
<evidence type="ECO:0000313" key="7">
    <source>
        <dbReference type="Proteomes" id="UP000024443"/>
    </source>
</evidence>
<keyword evidence="3" id="KW-0862">Zinc</keyword>
<feature type="compositionally biased region" description="Basic and acidic residues" evidence="4">
    <location>
        <begin position="108"/>
        <end position="120"/>
    </location>
</feature>
<dbReference type="InterPro" id="IPR036977">
    <property type="entry name" value="DNA_primase_Znf_CHC2"/>
</dbReference>
<dbReference type="InterPro" id="IPR002694">
    <property type="entry name" value="Znf_CHC2"/>
</dbReference>
<evidence type="ECO:0000256" key="3">
    <source>
        <dbReference type="ARBA" id="ARBA00022833"/>
    </source>
</evidence>